<dbReference type="EMBL" id="FNEE01000014">
    <property type="protein sequence ID" value="SDK34352.1"/>
    <property type="molecule type" value="Genomic_DNA"/>
</dbReference>
<evidence type="ECO:0000313" key="3">
    <source>
        <dbReference type="Proteomes" id="UP000198894"/>
    </source>
</evidence>
<evidence type="ECO:0000313" key="2">
    <source>
        <dbReference type="EMBL" id="SDK34352.1"/>
    </source>
</evidence>
<feature type="compositionally biased region" description="Basic and acidic residues" evidence="1">
    <location>
        <begin position="53"/>
        <end position="67"/>
    </location>
</feature>
<gene>
    <name evidence="2" type="ORF">SAMN05428953_11467</name>
</gene>
<feature type="region of interest" description="Disordered" evidence="1">
    <location>
        <begin position="1"/>
        <end position="67"/>
    </location>
</feature>
<reference evidence="3" key="1">
    <citation type="submission" date="2016-10" db="EMBL/GenBank/DDBJ databases">
        <authorList>
            <person name="Varghese N."/>
            <person name="Submissions S."/>
        </authorList>
    </citation>
    <scope>NUCLEOTIDE SEQUENCE [LARGE SCALE GENOMIC DNA]</scope>
    <source>
        <strain evidence="3">CGMCC 1.11022</strain>
    </source>
</reference>
<organism evidence="2 3">
    <name type="scientific">Mesorhizobium muleiense</name>
    <dbReference type="NCBI Taxonomy" id="1004279"/>
    <lineage>
        <taxon>Bacteria</taxon>
        <taxon>Pseudomonadati</taxon>
        <taxon>Pseudomonadota</taxon>
        <taxon>Alphaproteobacteria</taxon>
        <taxon>Hyphomicrobiales</taxon>
        <taxon>Phyllobacteriaceae</taxon>
        <taxon>Mesorhizobium</taxon>
    </lineage>
</organism>
<dbReference type="Proteomes" id="UP000198894">
    <property type="component" value="Unassembled WGS sequence"/>
</dbReference>
<accession>A0A1G9B4A4</accession>
<dbReference type="AlphaFoldDB" id="A0A1G9B4A4"/>
<proteinExistence type="predicted"/>
<keyword evidence="3" id="KW-1185">Reference proteome</keyword>
<sequence>MFVTVGSGAVKLNAPSIRQANARGGSPFLRPAPPGERKARPPSIHKTLPFTKRGTDHARQENTDVDR</sequence>
<evidence type="ECO:0000256" key="1">
    <source>
        <dbReference type="SAM" id="MobiDB-lite"/>
    </source>
</evidence>
<protein>
    <submittedName>
        <fullName evidence="2">Uncharacterized protein</fullName>
    </submittedName>
</protein>
<name>A0A1G9B4A4_9HYPH</name>